<evidence type="ECO:0000313" key="2">
    <source>
        <dbReference type="Proteomes" id="UP001229651"/>
    </source>
</evidence>
<gene>
    <name evidence="1" type="ORF">FB470_000600</name>
</gene>
<accession>A0ABU0EMT4</accession>
<dbReference type="EMBL" id="JAUSUT010000001">
    <property type="protein sequence ID" value="MDQ0376606.1"/>
    <property type="molecule type" value="Genomic_DNA"/>
</dbReference>
<sequence length="141" mass="14833">MEVLSSGESGPAGTYTAMEAVASGHCSGACLTAAPDTAAGCDCRCGGAFHGALADVEITPRPLPPQQEVCGARYVPDRGTMPQALYDQLYGALDVVCELPANHPPKPPRLVHHNGAVGMWEEPLTAQRWKALLAEAQGWEH</sequence>
<dbReference type="RefSeq" id="WP_306988532.1">
    <property type="nucleotide sequence ID" value="NZ_JAUSUT010000001.1"/>
</dbReference>
<name>A0ABU0EMT4_9PSEU</name>
<evidence type="ECO:0000313" key="1">
    <source>
        <dbReference type="EMBL" id="MDQ0376606.1"/>
    </source>
</evidence>
<keyword evidence="2" id="KW-1185">Reference proteome</keyword>
<dbReference type="Proteomes" id="UP001229651">
    <property type="component" value="Unassembled WGS sequence"/>
</dbReference>
<organism evidence="1 2">
    <name type="scientific">Amycolatopsis thermophila</name>
    <dbReference type="NCBI Taxonomy" id="206084"/>
    <lineage>
        <taxon>Bacteria</taxon>
        <taxon>Bacillati</taxon>
        <taxon>Actinomycetota</taxon>
        <taxon>Actinomycetes</taxon>
        <taxon>Pseudonocardiales</taxon>
        <taxon>Pseudonocardiaceae</taxon>
        <taxon>Amycolatopsis</taxon>
    </lineage>
</organism>
<proteinExistence type="predicted"/>
<protein>
    <submittedName>
        <fullName evidence="1">Uncharacterized protein</fullName>
    </submittedName>
</protein>
<reference evidence="1 2" key="1">
    <citation type="submission" date="2023-07" db="EMBL/GenBank/DDBJ databases">
        <title>Sequencing the genomes of 1000 actinobacteria strains.</title>
        <authorList>
            <person name="Klenk H.-P."/>
        </authorList>
    </citation>
    <scope>NUCLEOTIDE SEQUENCE [LARGE SCALE GENOMIC DNA]</scope>
    <source>
        <strain evidence="1 2">DSM 45805</strain>
    </source>
</reference>
<comment type="caution">
    <text evidence="1">The sequence shown here is derived from an EMBL/GenBank/DDBJ whole genome shotgun (WGS) entry which is preliminary data.</text>
</comment>